<accession>A0A4V1KRZ4</accession>
<evidence type="ECO:0000313" key="2">
    <source>
        <dbReference type="EMBL" id="RXG26624.1"/>
    </source>
</evidence>
<keyword evidence="1" id="KW-0472">Membrane</keyword>
<evidence type="ECO:0000256" key="1">
    <source>
        <dbReference type="SAM" id="Phobius"/>
    </source>
</evidence>
<evidence type="ECO:0000313" key="3">
    <source>
        <dbReference type="Proteomes" id="UP000289859"/>
    </source>
</evidence>
<comment type="caution">
    <text evidence="2">The sequence shown here is derived from an EMBL/GenBank/DDBJ whole genome shotgun (WGS) entry which is preliminary data.</text>
</comment>
<feature type="transmembrane region" description="Helical" evidence="1">
    <location>
        <begin position="555"/>
        <end position="574"/>
    </location>
</feature>
<dbReference type="EMBL" id="QOVK01000001">
    <property type="protein sequence ID" value="RXG26624.1"/>
    <property type="molecule type" value="Genomic_DNA"/>
</dbReference>
<protein>
    <submittedName>
        <fullName evidence="2">Uncharacterized protein</fullName>
    </submittedName>
</protein>
<dbReference type="OrthoDB" id="980086at2"/>
<proteinExistence type="predicted"/>
<dbReference type="RefSeq" id="WP_128764256.1">
    <property type="nucleotide sequence ID" value="NZ_JBHUOO010000005.1"/>
</dbReference>
<feature type="transmembrane region" description="Helical" evidence="1">
    <location>
        <begin position="6"/>
        <end position="27"/>
    </location>
</feature>
<keyword evidence="1" id="KW-0812">Transmembrane</keyword>
<organism evidence="2 3">
    <name type="scientific">Leeuwenhoekiella polynyae</name>
    <dbReference type="NCBI Taxonomy" id="1550906"/>
    <lineage>
        <taxon>Bacteria</taxon>
        <taxon>Pseudomonadati</taxon>
        <taxon>Bacteroidota</taxon>
        <taxon>Flavobacteriia</taxon>
        <taxon>Flavobacteriales</taxon>
        <taxon>Flavobacteriaceae</taxon>
        <taxon>Leeuwenhoekiella</taxon>
    </lineage>
</organism>
<name>A0A4V1KRZ4_9FLAO</name>
<keyword evidence="3" id="KW-1185">Reference proteome</keyword>
<gene>
    <name evidence="2" type="ORF">DSM02_624</name>
</gene>
<feature type="transmembrane region" description="Helical" evidence="1">
    <location>
        <begin position="39"/>
        <end position="58"/>
    </location>
</feature>
<reference evidence="2 3" key="1">
    <citation type="submission" date="2018-07" db="EMBL/GenBank/DDBJ databases">
        <title>Leeuwenhoekiella genomics.</title>
        <authorList>
            <person name="Tahon G."/>
            <person name="Willems A."/>
        </authorList>
    </citation>
    <scope>NUCLEOTIDE SEQUENCE [LARGE SCALE GENOMIC DNA]</scope>
    <source>
        <strain evidence="2 3">LMG 29608</strain>
    </source>
</reference>
<dbReference type="AlphaFoldDB" id="A0A4V1KRZ4"/>
<sequence>MSDFTFINIDYWIPVLIGTVVLFVVFLIKEWSRKSSSTFVIRIGVAMVAILALAVLALKPASRFEIEGKQGVLLTQGYQESQLDRLKKLNPKLEEVIYNDHILQSQLDSLRKVFILGTGVQPYDFWQLADKNVAFLSGEFPAGINNVNYKTSAVEGDAWNVKAQYAKPNIGNQIVLQAPGNLALDSVRFNRSQDTVFSLQARLKAPGNFVYELVEKDSTGIEIQREPLPLHVLPKQQLNILMLNAFPTFEIKYLKNFLAALNHKVLVRNRLTQGRFKYEYFNRERETLQSLNATALEAIDLLILDGGAWNSLSRKEQHTVRTAIEQEGLGVFLMPDENLFYGNQPLLNFKFTRTSLSEINLENGVRVSTFGYLFNPSSDINATLKSGNSLLAAQRFLGFGSVSTTVLTNTYALQLKGNKAAYKAVWSELLKPVLRAEDEVVYWEDSHQSVYKNEPYDIQFRTTLNDFKVQDASGASLPVSGDPDIEDLWSVTFYPEQSGWYQLQIATDSIVSTHSYYVLDSLDWQAKSSRARILANENYFKSSAPEETPIYLKQAINPLYFFMIFFLAMGYLWLEPKLAMD</sequence>
<keyword evidence="1" id="KW-1133">Transmembrane helix</keyword>
<dbReference type="Proteomes" id="UP000289859">
    <property type="component" value="Unassembled WGS sequence"/>
</dbReference>